<evidence type="ECO:0000313" key="2">
    <source>
        <dbReference type="Proteomes" id="UP000683417"/>
    </source>
</evidence>
<dbReference type="Proteomes" id="UP000683417">
    <property type="component" value="Unassembled WGS sequence"/>
</dbReference>
<dbReference type="AlphaFoldDB" id="A0A9W4D4G3"/>
<gene>
    <name evidence="1" type="ORF">BGTH12_LOCUS5511</name>
</gene>
<reference evidence="1" key="1">
    <citation type="submission" date="2020-10" db="EMBL/GenBank/DDBJ databases">
        <authorList>
            <person name="Muller C M."/>
        </authorList>
    </citation>
    <scope>NUCLEOTIDE SEQUENCE</scope>
    <source>
        <strain evidence="1">THUN-12</strain>
    </source>
</reference>
<evidence type="ECO:0000313" key="1">
    <source>
        <dbReference type="EMBL" id="CAD6504153.1"/>
    </source>
</evidence>
<protein>
    <submittedName>
        <fullName evidence="1">BgTH12-05888</fullName>
    </submittedName>
</protein>
<name>A0A9W4D4G3_BLUGR</name>
<sequence length="405" mass="45755">MRYQNWDVLIFPDQSKVPQQEFKTSCQIVQDSEIFDPDRLIPVLPTVTCFIPSLKAGNAFRISIHSWEKPEYTHYSLGLKKSNRISFEARVYIDVIVDEPRSKLFDDNGPWPIIIDREIGLDTHQKPKALKFPAFHKELVSQSYWSPVDDLGRIKVVITECIAREDAGYQFERIKNMLSFSFQHAPLHLLEISSIAWPNLAMWRRVTGAFSQNLPTNNRINGGENHESCAKSPQLFTSPTGSAYAGAVLSRLVCNAKEVTNDYNEPDNIALNSWQQSSDVHASQDDTRNSTCTFCLPNLDSLSSESESKTSLEQYESMAPVVTSRIKRKRLNDELASPSKFTTSTGEYLTTGNDGIYSLSMPDSSLFDFRGLRESEGLCDMEANVSNDSQVFHNEDLCTFTSRSS</sequence>
<accession>A0A9W4D4G3</accession>
<organism evidence="1 2">
    <name type="scientific">Blumeria graminis f. sp. triticale</name>
    <dbReference type="NCBI Taxonomy" id="1689686"/>
    <lineage>
        <taxon>Eukaryota</taxon>
        <taxon>Fungi</taxon>
        <taxon>Dikarya</taxon>
        <taxon>Ascomycota</taxon>
        <taxon>Pezizomycotina</taxon>
        <taxon>Leotiomycetes</taxon>
        <taxon>Erysiphales</taxon>
        <taxon>Erysiphaceae</taxon>
        <taxon>Blumeria</taxon>
    </lineage>
</organism>
<comment type="caution">
    <text evidence="1">The sequence shown here is derived from an EMBL/GenBank/DDBJ whole genome shotgun (WGS) entry which is preliminary data.</text>
</comment>
<dbReference type="EMBL" id="CAJHIT010000008">
    <property type="protein sequence ID" value="CAD6504153.1"/>
    <property type="molecule type" value="Genomic_DNA"/>
</dbReference>
<proteinExistence type="predicted"/>